<gene>
    <name evidence="1" type="ORF">H0E87_009164</name>
</gene>
<sequence>MQMIVIHLPRINVLRASNTRTEVQSNSHGNSSAMTSTAIFCHSICSSATNLERKTFCEKSCQLRYRPTTYYWPPLKFVHRHFLQDTTLVLDDLTIPKALDRVTSLSLEIWTPRNAYLKACGVPGHVRRDKQISSMVALDVLRDGQMRIALGSTRGAEIYLELAMATNSTARMKVVCIQSLGFYKRC</sequence>
<proteinExistence type="predicted"/>
<accession>A0A8T2Z3D9</accession>
<protein>
    <submittedName>
        <fullName evidence="1">Uncharacterized protein</fullName>
    </submittedName>
</protein>
<dbReference type="Proteomes" id="UP000807159">
    <property type="component" value="Chromosome 4"/>
</dbReference>
<dbReference type="EMBL" id="JACEGQ020000004">
    <property type="protein sequence ID" value="KAH8511875.1"/>
    <property type="molecule type" value="Genomic_DNA"/>
</dbReference>
<dbReference type="AlphaFoldDB" id="A0A8T2Z3D9"/>
<evidence type="ECO:0000313" key="1">
    <source>
        <dbReference type="EMBL" id="KAH8511875.1"/>
    </source>
</evidence>
<reference evidence="1" key="1">
    <citation type="journal article" date="2021" name="J. Hered.">
        <title>Genome Assembly of Salicaceae Populus deltoides (Eastern Cottonwood) I-69 Based on Nanopore Sequencing and Hi-C Technologies.</title>
        <authorList>
            <person name="Bai S."/>
            <person name="Wu H."/>
            <person name="Zhang J."/>
            <person name="Pan Z."/>
            <person name="Zhao W."/>
            <person name="Li Z."/>
            <person name="Tong C."/>
        </authorList>
    </citation>
    <scope>NUCLEOTIDE SEQUENCE</scope>
    <source>
        <tissue evidence="1">Leaf</tissue>
    </source>
</reference>
<organism evidence="1 2">
    <name type="scientific">Populus deltoides</name>
    <name type="common">Eastern poplar</name>
    <name type="synonym">Eastern cottonwood</name>
    <dbReference type="NCBI Taxonomy" id="3696"/>
    <lineage>
        <taxon>Eukaryota</taxon>
        <taxon>Viridiplantae</taxon>
        <taxon>Streptophyta</taxon>
        <taxon>Embryophyta</taxon>
        <taxon>Tracheophyta</taxon>
        <taxon>Spermatophyta</taxon>
        <taxon>Magnoliopsida</taxon>
        <taxon>eudicotyledons</taxon>
        <taxon>Gunneridae</taxon>
        <taxon>Pentapetalae</taxon>
        <taxon>rosids</taxon>
        <taxon>fabids</taxon>
        <taxon>Malpighiales</taxon>
        <taxon>Salicaceae</taxon>
        <taxon>Saliceae</taxon>
        <taxon>Populus</taxon>
    </lineage>
</organism>
<keyword evidence="2" id="KW-1185">Reference proteome</keyword>
<evidence type="ECO:0000313" key="2">
    <source>
        <dbReference type="Proteomes" id="UP000807159"/>
    </source>
</evidence>
<comment type="caution">
    <text evidence="1">The sequence shown here is derived from an EMBL/GenBank/DDBJ whole genome shotgun (WGS) entry which is preliminary data.</text>
</comment>
<name>A0A8T2Z3D9_POPDE</name>